<proteinExistence type="predicted"/>
<organism evidence="1 2">
    <name type="scientific">Rhodoplanes elegans</name>
    <dbReference type="NCBI Taxonomy" id="29408"/>
    <lineage>
        <taxon>Bacteria</taxon>
        <taxon>Pseudomonadati</taxon>
        <taxon>Pseudomonadota</taxon>
        <taxon>Alphaproteobacteria</taxon>
        <taxon>Hyphomicrobiales</taxon>
        <taxon>Nitrobacteraceae</taxon>
        <taxon>Rhodoplanes</taxon>
    </lineage>
</organism>
<gene>
    <name evidence="1" type="ORF">CH338_03175</name>
</gene>
<dbReference type="PANTHER" id="PTHR43861">
    <property type="entry name" value="TRANS-ACONITATE 2-METHYLTRANSFERASE-RELATED"/>
    <property type="match status" value="1"/>
</dbReference>
<sequence>MAETRHVRFWNRIAGRYTAKPVKDPAAYEAMLADAAGRLRPTDRVLEIGCGSGSTAIRLAPHVAEWTATDFSSEMLRIARAKPAPDNLRFVLADAQNAFAGGLFDAICAFQVLHLVGDLPGTLARIHAHLKPGGLLISKTWCFADMGVKLRSLFFVLGALRVFPPVNNLTTGALRRTLRDAGFEIVDERVFGKNPAGPYIVARKPDPS</sequence>
<dbReference type="Gene3D" id="3.40.50.150">
    <property type="entry name" value="Vaccinia Virus protein VP39"/>
    <property type="match status" value="1"/>
</dbReference>
<dbReference type="GO" id="GO:0032259">
    <property type="term" value="P:methylation"/>
    <property type="evidence" value="ECO:0007669"/>
    <property type="project" value="UniProtKB-KW"/>
</dbReference>
<evidence type="ECO:0000313" key="2">
    <source>
        <dbReference type="Proteomes" id="UP000248863"/>
    </source>
</evidence>
<accession>A0A327KTM5</accession>
<evidence type="ECO:0000313" key="1">
    <source>
        <dbReference type="EMBL" id="RAI41386.1"/>
    </source>
</evidence>
<dbReference type="Proteomes" id="UP000248863">
    <property type="component" value="Unassembled WGS sequence"/>
</dbReference>
<keyword evidence="1" id="KW-0808">Transferase</keyword>
<dbReference type="Pfam" id="PF13489">
    <property type="entry name" value="Methyltransf_23"/>
    <property type="match status" value="1"/>
</dbReference>
<dbReference type="EMBL" id="NPEU01000018">
    <property type="protein sequence ID" value="RAI41386.1"/>
    <property type="molecule type" value="Genomic_DNA"/>
</dbReference>
<dbReference type="InterPro" id="IPR029063">
    <property type="entry name" value="SAM-dependent_MTases_sf"/>
</dbReference>
<keyword evidence="1" id="KW-0489">Methyltransferase</keyword>
<dbReference type="AlphaFoldDB" id="A0A327KTM5"/>
<name>A0A327KTM5_9BRAD</name>
<dbReference type="GO" id="GO:0008168">
    <property type="term" value="F:methyltransferase activity"/>
    <property type="evidence" value="ECO:0007669"/>
    <property type="project" value="UniProtKB-KW"/>
</dbReference>
<dbReference type="CDD" id="cd02440">
    <property type="entry name" value="AdoMet_MTases"/>
    <property type="match status" value="1"/>
</dbReference>
<reference evidence="1 2" key="1">
    <citation type="submission" date="2017-07" db="EMBL/GenBank/DDBJ databases">
        <title>Draft Genome Sequences of Select Purple Nonsulfur Bacteria.</title>
        <authorList>
            <person name="Lasarre B."/>
            <person name="Mckinlay J.B."/>
        </authorList>
    </citation>
    <scope>NUCLEOTIDE SEQUENCE [LARGE SCALE GENOMIC DNA]</scope>
    <source>
        <strain evidence="1 2">DSM 11907</strain>
    </source>
</reference>
<dbReference type="RefSeq" id="WP_111355590.1">
    <property type="nucleotide sequence ID" value="NZ_NHSK01000114.1"/>
</dbReference>
<dbReference type="SUPFAM" id="SSF53335">
    <property type="entry name" value="S-adenosyl-L-methionine-dependent methyltransferases"/>
    <property type="match status" value="1"/>
</dbReference>
<dbReference type="OrthoDB" id="5642573at2"/>
<comment type="caution">
    <text evidence="1">The sequence shown here is derived from an EMBL/GenBank/DDBJ whole genome shotgun (WGS) entry which is preliminary data.</text>
</comment>
<protein>
    <submittedName>
        <fullName evidence="1">SAM-dependent methyltransferase</fullName>
    </submittedName>
</protein>
<keyword evidence="2" id="KW-1185">Reference proteome</keyword>